<protein>
    <recommendedName>
        <fullName evidence="3">YtxH-like protein</fullName>
    </recommendedName>
</protein>
<dbReference type="EMBL" id="JAFBCF010000001">
    <property type="protein sequence ID" value="MBM7797657.1"/>
    <property type="molecule type" value="Genomic_DNA"/>
</dbReference>
<organism evidence="1 2">
    <name type="scientific">Microlunatus panaciterrae</name>
    <dbReference type="NCBI Taxonomy" id="400768"/>
    <lineage>
        <taxon>Bacteria</taxon>
        <taxon>Bacillati</taxon>
        <taxon>Actinomycetota</taxon>
        <taxon>Actinomycetes</taxon>
        <taxon>Propionibacteriales</taxon>
        <taxon>Propionibacteriaceae</taxon>
        <taxon>Microlunatus</taxon>
    </lineage>
</organism>
<evidence type="ECO:0000313" key="1">
    <source>
        <dbReference type="EMBL" id="MBM7797657.1"/>
    </source>
</evidence>
<sequence>MKLRTIIATGAGLAIGYVLGTRAGRARFEELKSRASAVAHDPKVQAKVQDNIANLADQVRRNADKMPAPVSDVIKKAADQLHGTTQSDQPTS</sequence>
<gene>
    <name evidence="1" type="ORF">JOE57_000578</name>
</gene>
<keyword evidence="2" id="KW-1185">Reference proteome</keyword>
<dbReference type="RefSeq" id="WP_204916308.1">
    <property type="nucleotide sequence ID" value="NZ_BAAAQP010000011.1"/>
</dbReference>
<dbReference type="Proteomes" id="UP000704762">
    <property type="component" value="Unassembled WGS sequence"/>
</dbReference>
<evidence type="ECO:0008006" key="3">
    <source>
        <dbReference type="Google" id="ProtNLM"/>
    </source>
</evidence>
<reference evidence="1 2" key="1">
    <citation type="submission" date="2021-01" db="EMBL/GenBank/DDBJ databases">
        <title>Sequencing the genomes of 1000 actinobacteria strains.</title>
        <authorList>
            <person name="Klenk H.-P."/>
        </authorList>
    </citation>
    <scope>NUCLEOTIDE SEQUENCE [LARGE SCALE GENOMIC DNA]</scope>
    <source>
        <strain evidence="1 2">DSM 18662</strain>
    </source>
</reference>
<name>A0ABS2RFB4_9ACTN</name>
<proteinExistence type="predicted"/>
<comment type="caution">
    <text evidence="1">The sequence shown here is derived from an EMBL/GenBank/DDBJ whole genome shotgun (WGS) entry which is preliminary data.</text>
</comment>
<evidence type="ECO:0000313" key="2">
    <source>
        <dbReference type="Proteomes" id="UP000704762"/>
    </source>
</evidence>
<accession>A0ABS2RFB4</accession>